<feature type="compositionally biased region" description="Low complexity" evidence="6">
    <location>
        <begin position="445"/>
        <end position="459"/>
    </location>
</feature>
<accession>A0A8S1FAB4</accession>
<evidence type="ECO:0000256" key="4">
    <source>
        <dbReference type="ARBA" id="ARBA00023858"/>
    </source>
</evidence>
<feature type="compositionally biased region" description="Low complexity" evidence="6">
    <location>
        <begin position="54"/>
        <end position="100"/>
    </location>
</feature>
<keyword evidence="3" id="KW-0539">Nucleus</keyword>
<feature type="compositionally biased region" description="Pro residues" evidence="6">
    <location>
        <begin position="101"/>
        <end position="111"/>
    </location>
</feature>
<feature type="compositionally biased region" description="Low complexity" evidence="6">
    <location>
        <begin position="158"/>
        <end position="219"/>
    </location>
</feature>
<dbReference type="Pfam" id="PF00533">
    <property type="entry name" value="BRCT"/>
    <property type="match status" value="2"/>
</dbReference>
<feature type="compositionally biased region" description="Basic and acidic residues" evidence="6">
    <location>
        <begin position="10"/>
        <end position="21"/>
    </location>
</feature>
<evidence type="ECO:0000313" key="8">
    <source>
        <dbReference type="EMBL" id="CAB3409515.1"/>
    </source>
</evidence>
<dbReference type="CDD" id="cd18432">
    <property type="entry name" value="BRCT_PAXIP1_rpt6_like"/>
    <property type="match status" value="1"/>
</dbReference>
<feature type="domain" description="BRCT" evidence="7">
    <location>
        <begin position="935"/>
        <end position="1016"/>
    </location>
</feature>
<comment type="caution">
    <text evidence="8">The sequence shown here is derived from an EMBL/GenBank/DDBJ whole genome shotgun (WGS) entry which is preliminary data.</text>
</comment>
<comment type="subcellular location">
    <subcellularLocation>
        <location evidence="1">Nucleus</location>
    </subcellularLocation>
</comment>
<dbReference type="OrthoDB" id="342264at2759"/>
<reference evidence="8 9" key="1">
    <citation type="submission" date="2020-04" db="EMBL/GenBank/DDBJ databases">
        <authorList>
            <person name="Laetsch R D."/>
            <person name="Stevens L."/>
            <person name="Kumar S."/>
            <person name="Blaxter L. M."/>
        </authorList>
    </citation>
    <scope>NUCLEOTIDE SEQUENCE [LARGE SCALE GENOMIC DNA]</scope>
</reference>
<feature type="region of interest" description="Disordered" evidence="6">
    <location>
        <begin position="1"/>
        <end position="219"/>
    </location>
</feature>
<dbReference type="InterPro" id="IPR051579">
    <property type="entry name" value="DDR_Transcriptional_Reg"/>
</dbReference>
<dbReference type="SMART" id="SM00292">
    <property type="entry name" value="BRCT"/>
    <property type="match status" value="4"/>
</dbReference>
<dbReference type="Gene3D" id="3.40.50.10190">
    <property type="entry name" value="BRCT domain"/>
    <property type="match status" value="3"/>
</dbReference>
<gene>
    <name evidence="8" type="ORF">CBOVIS_LOCUS11160</name>
</gene>
<evidence type="ECO:0000259" key="7">
    <source>
        <dbReference type="PROSITE" id="PS50172"/>
    </source>
</evidence>
<dbReference type="PROSITE" id="PS50172">
    <property type="entry name" value="BRCT"/>
    <property type="match status" value="2"/>
</dbReference>
<evidence type="ECO:0000256" key="3">
    <source>
        <dbReference type="ARBA" id="ARBA00023242"/>
    </source>
</evidence>
<evidence type="ECO:0000256" key="5">
    <source>
        <dbReference type="ARBA" id="ARBA00030146"/>
    </source>
</evidence>
<protein>
    <recommendedName>
        <fullName evidence="4">PAX-interacting protein 1</fullName>
    </recommendedName>
    <alternativeName>
        <fullName evidence="5">PAX transactivation activation domain-interacting protein</fullName>
    </alternativeName>
</protein>
<evidence type="ECO:0000256" key="2">
    <source>
        <dbReference type="ARBA" id="ARBA00022763"/>
    </source>
</evidence>
<dbReference type="PANTHER" id="PTHR23196:SF1">
    <property type="entry name" value="PAX-INTERACTING PROTEIN 1"/>
    <property type="match status" value="1"/>
</dbReference>
<organism evidence="8 9">
    <name type="scientific">Caenorhabditis bovis</name>
    <dbReference type="NCBI Taxonomy" id="2654633"/>
    <lineage>
        <taxon>Eukaryota</taxon>
        <taxon>Metazoa</taxon>
        <taxon>Ecdysozoa</taxon>
        <taxon>Nematoda</taxon>
        <taxon>Chromadorea</taxon>
        <taxon>Rhabditida</taxon>
        <taxon>Rhabditina</taxon>
        <taxon>Rhabditomorpha</taxon>
        <taxon>Rhabditoidea</taxon>
        <taxon>Rhabditidae</taxon>
        <taxon>Peloderinae</taxon>
        <taxon>Caenorhabditis</taxon>
    </lineage>
</organism>
<proteinExistence type="predicted"/>
<name>A0A8S1FAB4_9PELO</name>
<feature type="domain" description="BRCT" evidence="7">
    <location>
        <begin position="728"/>
        <end position="803"/>
    </location>
</feature>
<evidence type="ECO:0000256" key="1">
    <source>
        <dbReference type="ARBA" id="ARBA00004123"/>
    </source>
</evidence>
<dbReference type="GO" id="GO:0006974">
    <property type="term" value="P:DNA damage response"/>
    <property type="evidence" value="ECO:0007669"/>
    <property type="project" value="UniProtKB-KW"/>
</dbReference>
<feature type="compositionally biased region" description="Pro residues" evidence="6">
    <location>
        <begin position="44"/>
        <end position="53"/>
    </location>
</feature>
<evidence type="ECO:0000313" key="9">
    <source>
        <dbReference type="Proteomes" id="UP000494206"/>
    </source>
</evidence>
<keyword evidence="9" id="KW-1185">Reference proteome</keyword>
<dbReference type="Proteomes" id="UP000494206">
    <property type="component" value="Unassembled WGS sequence"/>
</dbReference>
<dbReference type="PANTHER" id="PTHR23196">
    <property type="entry name" value="PAX TRANSCRIPTION ACTIVATION DOMAIN INTERACTING PROTEIN"/>
    <property type="match status" value="1"/>
</dbReference>
<feature type="compositionally biased region" description="Polar residues" evidence="6">
    <location>
        <begin position="144"/>
        <end position="157"/>
    </location>
</feature>
<dbReference type="EMBL" id="CADEPM010000008">
    <property type="protein sequence ID" value="CAB3409515.1"/>
    <property type="molecule type" value="Genomic_DNA"/>
</dbReference>
<feature type="compositionally biased region" description="Low complexity" evidence="6">
    <location>
        <begin position="408"/>
        <end position="425"/>
    </location>
</feature>
<sequence length="1163" mass="129504">MSGTPAAETPAKEEEIQHRPESPPLGLLDPARIQNPLADQLPTSQPPSVPPQSQPQQQPSQQPPQQQEPQQQSQTQQQAQQQPQQTLPVTSQSQQPQQPQQQPPPQQPQQQPPDGFVIPEPRQQPWQRTPSMSPAMGYGAPATGGTNTSGQRSGNATPQHQQQPQPQNPSVSMSMPNQSPMQQHQMQPNQGMPQQGIPNQGMPQQGIPNQGMPPQGMPNQGMPKQGIPNQGMPNQGIPNQGMPNQVMPNQGMPNQGMPNQGMPNQGMPNQGMPQQSMQQAGMQPGMQQPQMGQHIPNQFVHGSPAQPMTPSNPGVPPGSAGGTPGILCSTKKLFSYFLARKRNGVAKTDRVASIFNRMYAAAQAARQAAMPQQRPQMHQVQQQRVPVPYPTGYAQPMTPGGLTSGSMPPGYAVGPQQQGGPQPAQRTTPVGGNTQQQQQPPPPQQQQQQQSQPQQIQRPQYPPGTVAQPGPYPYPPGHMTPTGQQYPQGPFTSPVHQMYGRPPPAGQPMRQYISPQGAQPTPTTPHGRFSAQQQQQQQQAAASPHYGAPQSVVPPQHPDLRSPNLMSPNQPPPQTVNQVLPRVIGEMSVQVVRGRPPMPMHGPPIPAPYQYRTHDPSIFPITPDLFLIGCVFHIFEVEKLIMDKLDLHNIIFAIKYHGGEVDFSPKTYNEKHPIVTHVIIESYRMPYARPFLEHRKRLVTLQWLMDVLMKQKIEVPWKLCHLPGPFTDGFRPYAGKLFALAGFDESERPALHFMAEAMGAKISPFFSRHNDLLIAKNGANMKVEKAREWGVQVVTYQWLADAYVCGSANPSERPPPDSQRYQFGQPCSEINQPPNMLEMISPDIKNLLNAWKHAVITADEHMMRATDNRVRLTNDEMQFPNNRFISQAPPPTDEELAAAQIRNEQYRKKYEEYMESFTKNDTKPQFPEMKAPLKVVVCFGSGFTQENLDVFTKKVLYLGGKVCTEVRDCTHLVLINGRRSLKLLEGISLGKNIISPEWIIDGYKNGAFMDTLDYFLRDEENERHLGYSCKRSILRARNRPLFEDIEFYVTQSVQPDRQTICRLIVLGGGKILEKKPPAQYIARCIETDQPLLVISCDVDIRTLSYLTDCNYPVYNGDLVLLSVLRQSLDLHPAFRVAVQPRFSHPQIPPRALASNRAPLSQNC</sequence>
<feature type="region of interest" description="Disordered" evidence="6">
    <location>
        <begin position="388"/>
        <end position="577"/>
    </location>
</feature>
<dbReference type="SUPFAM" id="SSF52113">
    <property type="entry name" value="BRCT domain"/>
    <property type="match status" value="3"/>
</dbReference>
<keyword evidence="2" id="KW-0227">DNA damage</keyword>
<evidence type="ECO:0000256" key="6">
    <source>
        <dbReference type="SAM" id="MobiDB-lite"/>
    </source>
</evidence>
<feature type="compositionally biased region" description="Polar residues" evidence="6">
    <location>
        <begin position="481"/>
        <end position="495"/>
    </location>
</feature>
<dbReference type="GO" id="GO:0044666">
    <property type="term" value="C:MLL3/4 complex"/>
    <property type="evidence" value="ECO:0007669"/>
    <property type="project" value="TreeGrafter"/>
</dbReference>
<dbReference type="InterPro" id="IPR001357">
    <property type="entry name" value="BRCT_dom"/>
</dbReference>
<dbReference type="InterPro" id="IPR036420">
    <property type="entry name" value="BRCT_dom_sf"/>
</dbReference>
<dbReference type="Pfam" id="PF16589">
    <property type="entry name" value="BRCT_2"/>
    <property type="match status" value="1"/>
</dbReference>
<dbReference type="AlphaFoldDB" id="A0A8S1FAB4"/>
<feature type="compositionally biased region" description="Low complexity" evidence="6">
    <location>
        <begin position="531"/>
        <end position="542"/>
    </location>
</feature>